<dbReference type="InterPro" id="IPR022637">
    <property type="entry name" value="DNA_polIII_beta_cen"/>
</dbReference>
<keyword evidence="5 10" id="KW-0808">Transferase</keyword>
<dbReference type="GO" id="GO:0008408">
    <property type="term" value="F:3'-5' exonuclease activity"/>
    <property type="evidence" value="ECO:0007669"/>
    <property type="project" value="InterPro"/>
</dbReference>
<dbReference type="InterPro" id="IPR046938">
    <property type="entry name" value="DNA_clamp_sf"/>
</dbReference>
<comment type="subunit">
    <text evidence="10">Forms a ring-shaped head-to-tail homodimer around DNA.</text>
</comment>
<keyword evidence="15" id="KW-1185">Reference proteome</keyword>
<protein>
    <recommendedName>
        <fullName evidence="3 10">Beta sliding clamp</fullName>
    </recommendedName>
</protein>
<evidence type="ECO:0000259" key="11">
    <source>
        <dbReference type="Pfam" id="PF00712"/>
    </source>
</evidence>
<evidence type="ECO:0000256" key="2">
    <source>
        <dbReference type="ARBA" id="ARBA00010752"/>
    </source>
</evidence>
<dbReference type="Pfam" id="PF02767">
    <property type="entry name" value="DNA_pol3_beta_2"/>
    <property type="match status" value="1"/>
</dbReference>
<dbReference type="SMART" id="SM00480">
    <property type="entry name" value="POL3Bc"/>
    <property type="match status" value="1"/>
</dbReference>
<name>A0A1N6QCI8_9SPIO</name>
<keyword evidence="9" id="KW-0238">DNA-binding</keyword>
<dbReference type="PANTHER" id="PTHR30478">
    <property type="entry name" value="DNA POLYMERASE III SUBUNIT BETA"/>
    <property type="match status" value="1"/>
</dbReference>
<dbReference type="Proteomes" id="UP000186400">
    <property type="component" value="Unassembled WGS sequence"/>
</dbReference>
<accession>A0A1N6QCI8</accession>
<evidence type="ECO:0000259" key="12">
    <source>
        <dbReference type="Pfam" id="PF02767"/>
    </source>
</evidence>
<reference evidence="14 15" key="1">
    <citation type="submission" date="2017-01" db="EMBL/GenBank/DDBJ databases">
        <authorList>
            <person name="Mah S.A."/>
            <person name="Swanson W.J."/>
            <person name="Moy G.W."/>
            <person name="Vacquier V.D."/>
        </authorList>
    </citation>
    <scope>NUCLEOTIDE SEQUENCE [LARGE SCALE GENOMIC DNA]</scope>
    <source>
        <strain evidence="14 15">ASpG1</strain>
    </source>
</reference>
<keyword evidence="4 10" id="KW-0963">Cytoplasm</keyword>
<dbReference type="GO" id="GO:0006271">
    <property type="term" value="P:DNA strand elongation involved in DNA replication"/>
    <property type="evidence" value="ECO:0007669"/>
    <property type="project" value="TreeGrafter"/>
</dbReference>
<comment type="function">
    <text evidence="10">Confers DNA tethering and processivity to DNA polymerases and other proteins. Acts as a clamp, forming a ring around DNA (a reaction catalyzed by the clamp-loading complex) which diffuses in an ATP-independent manner freely and bidirectionally along dsDNA. Initially characterized for its ability to contact the catalytic subunit of DNA polymerase III (Pol III), a complex, multichain enzyme responsible for most of the replicative synthesis in bacteria; Pol III exhibits 3'-5' exonuclease proofreading activity. The beta chain is required for initiation of replication as well as for processivity of DNA replication.</text>
</comment>
<dbReference type="AlphaFoldDB" id="A0A1N6QCI8"/>
<dbReference type="RefSeq" id="WP_076488074.1">
    <property type="nucleotide sequence ID" value="NZ_FTMS01000004.1"/>
</dbReference>
<feature type="domain" description="DNA polymerase III beta sliding clamp central" evidence="12">
    <location>
        <begin position="135"/>
        <end position="247"/>
    </location>
</feature>
<evidence type="ECO:0000256" key="8">
    <source>
        <dbReference type="ARBA" id="ARBA00022932"/>
    </source>
</evidence>
<dbReference type="STRING" id="159291.SAMN05920897_104108"/>
<proteinExistence type="inferred from homology"/>
<dbReference type="CDD" id="cd00140">
    <property type="entry name" value="beta_clamp"/>
    <property type="match status" value="1"/>
</dbReference>
<dbReference type="GO" id="GO:0005737">
    <property type="term" value="C:cytoplasm"/>
    <property type="evidence" value="ECO:0007669"/>
    <property type="project" value="UniProtKB-SubCell"/>
</dbReference>
<keyword evidence="6 10" id="KW-0548">Nucleotidyltransferase</keyword>
<evidence type="ECO:0000256" key="7">
    <source>
        <dbReference type="ARBA" id="ARBA00022705"/>
    </source>
</evidence>
<dbReference type="Gene3D" id="3.70.10.10">
    <property type="match status" value="1"/>
</dbReference>
<dbReference type="NCBIfam" id="TIGR00663">
    <property type="entry name" value="dnan"/>
    <property type="match status" value="1"/>
</dbReference>
<evidence type="ECO:0000313" key="15">
    <source>
        <dbReference type="Proteomes" id="UP000186400"/>
    </source>
</evidence>
<organism evidence="14 15">
    <name type="scientific">Alkalispirochaeta americana</name>
    <dbReference type="NCBI Taxonomy" id="159291"/>
    <lineage>
        <taxon>Bacteria</taxon>
        <taxon>Pseudomonadati</taxon>
        <taxon>Spirochaetota</taxon>
        <taxon>Spirochaetia</taxon>
        <taxon>Spirochaetales</taxon>
        <taxon>Spirochaetaceae</taxon>
        <taxon>Alkalispirochaeta</taxon>
    </lineage>
</organism>
<dbReference type="InterPro" id="IPR001001">
    <property type="entry name" value="DNA_polIII_beta"/>
</dbReference>
<dbReference type="PANTHER" id="PTHR30478:SF0">
    <property type="entry name" value="BETA SLIDING CLAMP"/>
    <property type="match status" value="1"/>
</dbReference>
<dbReference type="GO" id="GO:0003887">
    <property type="term" value="F:DNA-directed DNA polymerase activity"/>
    <property type="evidence" value="ECO:0007669"/>
    <property type="project" value="UniProtKB-UniRule"/>
</dbReference>
<comment type="similarity">
    <text evidence="2 10">Belongs to the beta sliding clamp family.</text>
</comment>
<gene>
    <name evidence="14" type="ORF">SAMN05920897_104108</name>
</gene>
<dbReference type="PIRSF" id="PIRSF000804">
    <property type="entry name" value="DNA_pol_III_b"/>
    <property type="match status" value="1"/>
</dbReference>
<feature type="domain" description="DNA polymerase III beta sliding clamp N-terminal" evidence="11">
    <location>
        <begin position="1"/>
        <end position="123"/>
    </location>
</feature>
<evidence type="ECO:0000256" key="9">
    <source>
        <dbReference type="ARBA" id="ARBA00023125"/>
    </source>
</evidence>
<comment type="subcellular location">
    <subcellularLocation>
        <location evidence="1 10">Cytoplasm</location>
    </subcellularLocation>
</comment>
<sequence length="370" mass="42057">MKFTVEKDLILREVQIAQEIIASRSNMSILSNVLLHAADGELIVRATDLKVSFETRIPVIVTEPGITTVFCDKLQGILRSLPEGEIEFEQGSATTGENFVIRPKFKEIDFRLRSIPADKFPELQTHIDSGYFDFPQADFAEMVTQTAFAVSDDETRFFMNGVYLETDDDKLIMVATDGRRLSLISHEIPEGLESFEGVIIPPKVLNLVRRLSTGEGMLQMAIADKHIFFAFENHYISSSLIEGQFPNYRRVIPETQHYSVQLEKAVFSEALKRVALMVEKSRRIYLDISSGQIQIRSEESEVGVARESVSVEFEGPDTTIALNYMYLVDPLRVINTDTISLHFTEPNKALTIYSEPLDRYYHIVMPMQLQ</sequence>
<dbReference type="GO" id="GO:0009360">
    <property type="term" value="C:DNA polymerase III complex"/>
    <property type="evidence" value="ECO:0007669"/>
    <property type="project" value="InterPro"/>
</dbReference>
<keyword evidence="8 10" id="KW-0239">DNA-directed DNA polymerase</keyword>
<dbReference type="SUPFAM" id="SSF55979">
    <property type="entry name" value="DNA clamp"/>
    <property type="match status" value="3"/>
</dbReference>
<evidence type="ECO:0000256" key="10">
    <source>
        <dbReference type="PIRNR" id="PIRNR000804"/>
    </source>
</evidence>
<keyword evidence="7 10" id="KW-0235">DNA replication</keyword>
<dbReference type="Gene3D" id="3.10.150.10">
    <property type="entry name" value="DNA Polymerase III, subunit A, domain 2"/>
    <property type="match status" value="1"/>
</dbReference>
<feature type="domain" description="DNA polymerase III beta sliding clamp C-terminal" evidence="13">
    <location>
        <begin position="249"/>
        <end position="367"/>
    </location>
</feature>
<dbReference type="EMBL" id="FTMS01000004">
    <property type="protein sequence ID" value="SIQ14299.1"/>
    <property type="molecule type" value="Genomic_DNA"/>
</dbReference>
<dbReference type="InterPro" id="IPR022635">
    <property type="entry name" value="DNA_polIII_beta_C"/>
</dbReference>
<evidence type="ECO:0000256" key="3">
    <source>
        <dbReference type="ARBA" id="ARBA00021035"/>
    </source>
</evidence>
<evidence type="ECO:0000256" key="6">
    <source>
        <dbReference type="ARBA" id="ARBA00022695"/>
    </source>
</evidence>
<evidence type="ECO:0000256" key="4">
    <source>
        <dbReference type="ARBA" id="ARBA00022490"/>
    </source>
</evidence>
<dbReference type="GO" id="GO:0003677">
    <property type="term" value="F:DNA binding"/>
    <property type="evidence" value="ECO:0007669"/>
    <property type="project" value="UniProtKB-UniRule"/>
</dbReference>
<dbReference type="Pfam" id="PF00712">
    <property type="entry name" value="DNA_pol3_beta"/>
    <property type="match status" value="1"/>
</dbReference>
<evidence type="ECO:0000256" key="1">
    <source>
        <dbReference type="ARBA" id="ARBA00004496"/>
    </source>
</evidence>
<dbReference type="Pfam" id="PF02768">
    <property type="entry name" value="DNA_pol3_beta_3"/>
    <property type="match status" value="1"/>
</dbReference>
<dbReference type="InterPro" id="IPR022634">
    <property type="entry name" value="DNA_polIII_beta_N"/>
</dbReference>
<dbReference type="OrthoDB" id="8421503at2"/>
<evidence type="ECO:0000259" key="13">
    <source>
        <dbReference type="Pfam" id="PF02768"/>
    </source>
</evidence>
<evidence type="ECO:0000256" key="5">
    <source>
        <dbReference type="ARBA" id="ARBA00022679"/>
    </source>
</evidence>
<evidence type="ECO:0000313" key="14">
    <source>
        <dbReference type="EMBL" id="SIQ14299.1"/>
    </source>
</evidence>